<dbReference type="FunFam" id="3.30.420.40:FF:000058">
    <property type="entry name" value="Putative actin-related protein 5"/>
    <property type="match status" value="1"/>
</dbReference>
<dbReference type="Proteomes" id="UP000325780">
    <property type="component" value="Unassembled WGS sequence"/>
</dbReference>
<dbReference type="OrthoDB" id="6220758at2759"/>
<reference evidence="2 3" key="1">
    <citation type="submission" date="2019-04" db="EMBL/GenBank/DDBJ databases">
        <title>Friends and foes A comparative genomics study of 23 Aspergillus species from section Flavi.</title>
        <authorList>
            <consortium name="DOE Joint Genome Institute"/>
            <person name="Kjaerbolling I."/>
            <person name="Vesth T."/>
            <person name="Frisvad J.C."/>
            <person name="Nybo J.L."/>
            <person name="Theobald S."/>
            <person name="Kildgaard S."/>
            <person name="Isbrandt T."/>
            <person name="Kuo A."/>
            <person name="Sato A."/>
            <person name="Lyhne E.K."/>
            <person name="Kogle M.E."/>
            <person name="Wiebenga A."/>
            <person name="Kun R.S."/>
            <person name="Lubbers R.J."/>
            <person name="Makela M.R."/>
            <person name="Barry K."/>
            <person name="Chovatia M."/>
            <person name="Clum A."/>
            <person name="Daum C."/>
            <person name="Haridas S."/>
            <person name="He G."/>
            <person name="LaButti K."/>
            <person name="Lipzen A."/>
            <person name="Mondo S."/>
            <person name="Riley R."/>
            <person name="Salamov A."/>
            <person name="Simmons B.A."/>
            <person name="Magnuson J.K."/>
            <person name="Henrissat B."/>
            <person name="Mortensen U.H."/>
            <person name="Larsen T.O."/>
            <person name="Devries R.P."/>
            <person name="Grigoriev I.V."/>
            <person name="Machida M."/>
            <person name="Baker S.E."/>
            <person name="Andersen M.R."/>
        </authorList>
    </citation>
    <scope>NUCLEOTIDE SEQUENCE [LARGE SCALE GENOMIC DNA]</scope>
    <source>
        <strain evidence="2 3">IBT 18842</strain>
    </source>
</reference>
<dbReference type="SUPFAM" id="SSF53067">
    <property type="entry name" value="Actin-like ATPase domain"/>
    <property type="match status" value="2"/>
</dbReference>
<keyword evidence="3" id="KW-1185">Reference proteome</keyword>
<protein>
    <submittedName>
        <fullName evidence="2">Actin family</fullName>
    </submittedName>
</protein>
<dbReference type="Gene3D" id="3.30.420.40">
    <property type="match status" value="2"/>
</dbReference>
<dbReference type="SMART" id="SM00268">
    <property type="entry name" value="ACTIN"/>
    <property type="match status" value="1"/>
</dbReference>
<dbReference type="Pfam" id="PF00022">
    <property type="entry name" value="Actin"/>
    <property type="match status" value="1"/>
</dbReference>
<evidence type="ECO:0000313" key="2">
    <source>
        <dbReference type="EMBL" id="KAE8146075.1"/>
    </source>
</evidence>
<dbReference type="EMBL" id="ML742288">
    <property type="protein sequence ID" value="KAE8146075.1"/>
    <property type="molecule type" value="Genomic_DNA"/>
</dbReference>
<dbReference type="PANTHER" id="PTHR11937">
    <property type="entry name" value="ACTIN"/>
    <property type="match status" value="1"/>
</dbReference>
<organism evidence="2 3">
    <name type="scientific">Aspergillus avenaceus</name>
    <dbReference type="NCBI Taxonomy" id="36643"/>
    <lineage>
        <taxon>Eukaryota</taxon>
        <taxon>Fungi</taxon>
        <taxon>Dikarya</taxon>
        <taxon>Ascomycota</taxon>
        <taxon>Pezizomycotina</taxon>
        <taxon>Eurotiomycetes</taxon>
        <taxon>Eurotiomycetidae</taxon>
        <taxon>Eurotiales</taxon>
        <taxon>Aspergillaceae</taxon>
        <taxon>Aspergillus</taxon>
        <taxon>Aspergillus subgen. Circumdati</taxon>
    </lineage>
</organism>
<comment type="similarity">
    <text evidence="1">Belongs to the actin family.</text>
</comment>
<evidence type="ECO:0000313" key="3">
    <source>
        <dbReference type="Proteomes" id="UP000325780"/>
    </source>
</evidence>
<dbReference type="AlphaFoldDB" id="A0A5N6TIA4"/>
<accession>A0A5N6TIA4</accession>
<dbReference type="Gene3D" id="2.30.36.70">
    <property type="entry name" value="Actin, Chain A, domain 2"/>
    <property type="match status" value="1"/>
</dbReference>
<dbReference type="InterPro" id="IPR004000">
    <property type="entry name" value="Actin"/>
</dbReference>
<sequence length="467" mass="52038">MVTTKPRPSGRASIAKVQPLPDKTFIIDNGAYTMKAGYASDTPIEDETIAMSACSIIPNALVKTRENRVYIGSQINTHIADCNELTFRRPVEKGYIVNWEAQKEIWEHSFLDDKTARSKELRIVIPEETTLVLTEAPNALPALQKNADEIVMEEWGFGGYLRCMGPSLNAWNEVQSVFGDPATQKYDSIISPRECLLVIDSGYSHTTVTPLYKGQPLQRAIRRLDLGGKHLTNYLKEIVSMRQYNMVDEAYIMNQVKEAVCYVADDFVRDMEQTWKGNRKCGQLNPGDSVTVDFVLPDPNAGRKGFMRQHDPLLNAKKRKSALSGAGTETVSEDVLVLGNERFTVPEILFTPSDIGMKQAGIRDMVLQSLSVLPTGLHAAFLANVLVVGGNSLIPGFMNRLETELREVASAECTVRVRQPQDPIRYTWLGASQLAANRTEFQKVAITRQEYQENGSSWTGRKFAGAL</sequence>
<proteinExistence type="inferred from homology"/>
<dbReference type="FunFam" id="3.90.640.10:FF:000036">
    <property type="entry name" value="Actin-like protein ARP6"/>
    <property type="match status" value="1"/>
</dbReference>
<name>A0A5N6TIA4_ASPAV</name>
<gene>
    <name evidence="2" type="ORF">BDV25DRAFT_163208</name>
</gene>
<dbReference type="InterPro" id="IPR043129">
    <property type="entry name" value="ATPase_NBD"/>
</dbReference>
<dbReference type="Gene3D" id="3.90.640.10">
    <property type="entry name" value="Actin, Chain A, domain 4"/>
    <property type="match status" value="1"/>
</dbReference>
<evidence type="ECO:0000256" key="1">
    <source>
        <dbReference type="RuleBase" id="RU000487"/>
    </source>
</evidence>
<dbReference type="CDD" id="cd10210">
    <property type="entry name" value="ASKHA_NBD_Arp6"/>
    <property type="match status" value="1"/>
</dbReference>